<accession>A0A7M2RFW5</accession>
<reference evidence="1 2" key="1">
    <citation type="submission" date="2020-10" db="EMBL/GenBank/DDBJ databases">
        <title>Blautia liquoris sp.nov., isolated from the mud in a fermentation cellar used for the production of Chinese strong-flavoured liquor.</title>
        <authorList>
            <person name="Lu L."/>
        </authorList>
    </citation>
    <scope>NUCLEOTIDE SEQUENCE [LARGE SCALE GENOMIC DNA]</scope>
    <source>
        <strain evidence="1 2">LZLJ-3</strain>
    </source>
</reference>
<dbReference type="AlphaFoldDB" id="A0A7M2RFW5"/>
<dbReference type="Proteomes" id="UP000593601">
    <property type="component" value="Chromosome"/>
</dbReference>
<dbReference type="RefSeq" id="WP_193735251.1">
    <property type="nucleotide sequence ID" value="NZ_CP063304.1"/>
</dbReference>
<evidence type="ECO:0000313" key="2">
    <source>
        <dbReference type="Proteomes" id="UP000593601"/>
    </source>
</evidence>
<dbReference type="EMBL" id="CP063304">
    <property type="protein sequence ID" value="QOV18891.1"/>
    <property type="molecule type" value="Genomic_DNA"/>
</dbReference>
<organism evidence="1 2">
    <name type="scientific">Blautia liquoris</name>
    <dbReference type="NCBI Taxonomy" id="2779518"/>
    <lineage>
        <taxon>Bacteria</taxon>
        <taxon>Bacillati</taxon>
        <taxon>Bacillota</taxon>
        <taxon>Clostridia</taxon>
        <taxon>Lachnospirales</taxon>
        <taxon>Lachnospiraceae</taxon>
        <taxon>Blautia</taxon>
    </lineage>
</organism>
<evidence type="ECO:0000313" key="1">
    <source>
        <dbReference type="EMBL" id="QOV18891.1"/>
    </source>
</evidence>
<dbReference type="KEGG" id="bliq:INP51_12980"/>
<gene>
    <name evidence="1" type="ORF">INP51_12980</name>
</gene>
<protein>
    <submittedName>
        <fullName evidence="1">Uncharacterized protein</fullName>
    </submittedName>
</protein>
<name>A0A7M2RFW5_9FIRM</name>
<sequence length="56" mass="6429">MDTGMEGLNNDRKKKEGNYSLLLLRLLEDSTVSLSDIRDMASDKESREKLYLSYDA</sequence>
<keyword evidence="2" id="KW-1185">Reference proteome</keyword>
<proteinExistence type="predicted"/>